<organism evidence="1 2">
    <name type="scientific">Phyllobacterium leguminum</name>
    <dbReference type="NCBI Taxonomy" id="314237"/>
    <lineage>
        <taxon>Bacteria</taxon>
        <taxon>Pseudomonadati</taxon>
        <taxon>Pseudomonadota</taxon>
        <taxon>Alphaproteobacteria</taxon>
        <taxon>Hyphomicrobiales</taxon>
        <taxon>Phyllobacteriaceae</taxon>
        <taxon>Phyllobacterium</taxon>
    </lineage>
</organism>
<protein>
    <submittedName>
        <fullName evidence="1">Uncharacterized protein</fullName>
    </submittedName>
</protein>
<dbReference type="Proteomes" id="UP000247454">
    <property type="component" value="Unassembled WGS sequence"/>
</dbReference>
<dbReference type="OrthoDB" id="7847400at2"/>
<dbReference type="RefSeq" id="WP_110751835.1">
    <property type="nucleotide sequence ID" value="NZ_QJTF01000011.1"/>
</dbReference>
<dbReference type="EMBL" id="QJTF01000011">
    <property type="protein sequence ID" value="PYE87673.1"/>
    <property type="molecule type" value="Genomic_DNA"/>
</dbReference>
<name>A0A318T082_9HYPH</name>
<gene>
    <name evidence="1" type="ORF">C7477_11120</name>
</gene>
<evidence type="ECO:0000313" key="2">
    <source>
        <dbReference type="Proteomes" id="UP000247454"/>
    </source>
</evidence>
<comment type="caution">
    <text evidence="1">The sequence shown here is derived from an EMBL/GenBank/DDBJ whole genome shotgun (WGS) entry which is preliminary data.</text>
</comment>
<dbReference type="AlphaFoldDB" id="A0A318T082"/>
<proteinExistence type="predicted"/>
<reference evidence="1 2" key="1">
    <citation type="submission" date="2018-06" db="EMBL/GenBank/DDBJ databases">
        <title>Genomic Encyclopedia of Type Strains, Phase III (KMG-III): the genomes of soil and plant-associated and newly described type strains.</title>
        <authorList>
            <person name="Whitman W."/>
        </authorList>
    </citation>
    <scope>NUCLEOTIDE SEQUENCE [LARGE SCALE GENOMIC DNA]</scope>
    <source>
        <strain evidence="1 2">ORS 1419</strain>
    </source>
</reference>
<keyword evidence="2" id="KW-1185">Reference proteome</keyword>
<evidence type="ECO:0000313" key="1">
    <source>
        <dbReference type="EMBL" id="PYE87673.1"/>
    </source>
</evidence>
<accession>A0A318T082</accession>
<sequence length="163" mass="18426">MIRIVLIGLWICAVALGTLFFTVKSHMPASGDAGEKASYLGGIDYATTDVFSVPIMTDGSVAGYIIAQLIYTVDIKMKARITVPLEYFVKDEIFRQFYGSYSDTKQVEKVDFERVRKSAIDGINRHFPEPVVRDLLVEQFTFMPSSEIREMNMKSIGKRLSEH</sequence>